<accession>A0A939PIJ4</accession>
<dbReference type="AlphaFoldDB" id="A0A939PIJ4"/>
<dbReference type="GO" id="GO:0005509">
    <property type="term" value="F:calcium ion binding"/>
    <property type="evidence" value="ECO:0007669"/>
    <property type="project" value="InterPro"/>
</dbReference>
<evidence type="ECO:0008006" key="4">
    <source>
        <dbReference type="Google" id="ProtNLM"/>
    </source>
</evidence>
<keyword evidence="1" id="KW-0732">Signal</keyword>
<dbReference type="EMBL" id="JAGEOJ010000018">
    <property type="protein sequence ID" value="MBO2452927.1"/>
    <property type="molecule type" value="Genomic_DNA"/>
</dbReference>
<dbReference type="InterPro" id="IPR001343">
    <property type="entry name" value="Hemolysn_Ca-bd"/>
</dbReference>
<keyword evidence="3" id="KW-1185">Reference proteome</keyword>
<dbReference type="Pfam" id="PF00353">
    <property type="entry name" value="HemolysinCabind"/>
    <property type="match status" value="3"/>
</dbReference>
<name>A0A939PIJ4_9ACTN</name>
<proteinExistence type="predicted"/>
<dbReference type="Proteomes" id="UP000669179">
    <property type="component" value="Unassembled WGS sequence"/>
</dbReference>
<dbReference type="RefSeq" id="WP_208260952.1">
    <property type="nucleotide sequence ID" value="NZ_JAGEOJ010000018.1"/>
</dbReference>
<reference evidence="2" key="1">
    <citation type="submission" date="2021-03" db="EMBL/GenBank/DDBJ databases">
        <authorList>
            <person name="Kanchanasin P."/>
            <person name="Saeng-In P."/>
            <person name="Phongsopitanun W."/>
            <person name="Yuki M."/>
            <person name="Kudo T."/>
            <person name="Ohkuma M."/>
            <person name="Tanasupawat S."/>
        </authorList>
    </citation>
    <scope>NUCLEOTIDE SEQUENCE</scope>
    <source>
        <strain evidence="2">GKU 128</strain>
    </source>
</reference>
<dbReference type="PRINTS" id="PR00313">
    <property type="entry name" value="CABNDNGRPT"/>
</dbReference>
<dbReference type="SUPFAM" id="SSF51120">
    <property type="entry name" value="beta-Roll"/>
    <property type="match status" value="1"/>
</dbReference>
<gene>
    <name evidence="2" type="ORF">J4573_37955</name>
</gene>
<protein>
    <recommendedName>
        <fullName evidence="4">Calcium-binding protein</fullName>
    </recommendedName>
</protein>
<feature type="signal peptide" evidence="1">
    <location>
        <begin position="1"/>
        <end position="26"/>
    </location>
</feature>
<evidence type="ECO:0000313" key="2">
    <source>
        <dbReference type="EMBL" id="MBO2452927.1"/>
    </source>
</evidence>
<sequence>MIQFAFHDRGLRGRRRLALLAITALAAGTGLSAAIPAEAAAGSRVFLSPDSGPTAALNFQDTKGVVNDVTIRENTVTDAASPLVAGAGCANVDSHTVTCAGYFSGLTQIHLGPKNDRIINYGIPRVSLTHFIYGDQGDDIIRDLPPAGRVYGGPGNDYVDIRGNQGGAWGGPGNDVLDARKGNNEFLHGENGNDVLFGSSGAFLYGENGDDWLDGIDPVMPNGAFICDGGAGTNLIENCPS</sequence>
<evidence type="ECO:0000313" key="3">
    <source>
        <dbReference type="Proteomes" id="UP000669179"/>
    </source>
</evidence>
<organism evidence="2 3">
    <name type="scientific">Actinomadura barringtoniae</name>
    <dbReference type="NCBI Taxonomy" id="1427535"/>
    <lineage>
        <taxon>Bacteria</taxon>
        <taxon>Bacillati</taxon>
        <taxon>Actinomycetota</taxon>
        <taxon>Actinomycetes</taxon>
        <taxon>Streptosporangiales</taxon>
        <taxon>Thermomonosporaceae</taxon>
        <taxon>Actinomadura</taxon>
    </lineage>
</organism>
<feature type="chain" id="PRO_5038537528" description="Calcium-binding protein" evidence="1">
    <location>
        <begin position="27"/>
        <end position="241"/>
    </location>
</feature>
<dbReference type="Gene3D" id="2.160.20.160">
    <property type="match status" value="1"/>
</dbReference>
<evidence type="ECO:0000256" key="1">
    <source>
        <dbReference type="SAM" id="SignalP"/>
    </source>
</evidence>
<comment type="caution">
    <text evidence="2">The sequence shown here is derived from an EMBL/GenBank/DDBJ whole genome shotgun (WGS) entry which is preliminary data.</text>
</comment>
<dbReference type="InterPro" id="IPR011049">
    <property type="entry name" value="Serralysin-like_metalloprot_C"/>
</dbReference>